<feature type="compositionally biased region" description="Basic and acidic residues" evidence="1">
    <location>
        <begin position="54"/>
        <end position="67"/>
    </location>
</feature>
<dbReference type="EMBL" id="BARW01003217">
    <property type="protein sequence ID" value="GAI64709.1"/>
    <property type="molecule type" value="Genomic_DNA"/>
</dbReference>
<dbReference type="AlphaFoldDB" id="X1SAA3"/>
<feature type="non-terminal residue" evidence="2">
    <location>
        <position position="256"/>
    </location>
</feature>
<organism evidence="2">
    <name type="scientific">marine sediment metagenome</name>
    <dbReference type="NCBI Taxonomy" id="412755"/>
    <lineage>
        <taxon>unclassified sequences</taxon>
        <taxon>metagenomes</taxon>
        <taxon>ecological metagenomes</taxon>
    </lineage>
</organism>
<comment type="caution">
    <text evidence="2">The sequence shown here is derived from an EMBL/GenBank/DDBJ whole genome shotgun (WGS) entry which is preliminary data.</text>
</comment>
<name>X1SAA3_9ZZZZ</name>
<accession>X1SAA3</accession>
<proteinExistence type="predicted"/>
<evidence type="ECO:0000313" key="2">
    <source>
        <dbReference type="EMBL" id="GAI64709.1"/>
    </source>
</evidence>
<gene>
    <name evidence="2" type="ORF">S12H4_08352</name>
</gene>
<evidence type="ECO:0000256" key="1">
    <source>
        <dbReference type="SAM" id="MobiDB-lite"/>
    </source>
</evidence>
<reference evidence="2" key="1">
    <citation type="journal article" date="2014" name="Front. Microbiol.">
        <title>High frequency of phylogenetically diverse reductive dehalogenase-homologous genes in deep subseafloor sedimentary metagenomes.</title>
        <authorList>
            <person name="Kawai M."/>
            <person name="Futagami T."/>
            <person name="Toyoda A."/>
            <person name="Takaki Y."/>
            <person name="Nishi S."/>
            <person name="Hori S."/>
            <person name="Arai W."/>
            <person name="Tsubouchi T."/>
            <person name="Morono Y."/>
            <person name="Uchiyama I."/>
            <person name="Ito T."/>
            <person name="Fujiyama A."/>
            <person name="Inagaki F."/>
            <person name="Takami H."/>
        </authorList>
    </citation>
    <scope>NUCLEOTIDE SEQUENCE</scope>
    <source>
        <strain evidence="2">Expedition CK06-06</strain>
    </source>
</reference>
<feature type="region of interest" description="Disordered" evidence="1">
    <location>
        <begin position="1"/>
        <end position="21"/>
    </location>
</feature>
<feature type="region of interest" description="Disordered" evidence="1">
    <location>
        <begin position="39"/>
        <end position="67"/>
    </location>
</feature>
<protein>
    <submittedName>
        <fullName evidence="2">Uncharacterized protein</fullName>
    </submittedName>
</protein>
<sequence>MAQKALAPEKVEEVRSLRSQGLPLRNVATRAGVSLGAVFDHTRDIPTPARRTQGRKDGPKSQAEVKDTTAVVVAGPYDEETKELANKVKKARLQAELDDISDQKRQRQETDELRIRERKLSVQLEEARTTAGQGDGSSGSQFTELRNEIAELREARHQAELRESDSRHQAEIRRLEGQIDRIGQTGLTEFDLMGRWGDKLENLIILGSSKVDRAISQFQSTNSFKTALQMGISPAEMDILNRGPLEIPTLEEFELG</sequence>
<feature type="compositionally biased region" description="Basic and acidic residues" evidence="1">
    <location>
        <begin position="7"/>
        <end position="16"/>
    </location>
</feature>